<accession>A0ABV4TAP6</accession>
<evidence type="ECO:0000313" key="2">
    <source>
        <dbReference type="Proteomes" id="UP001574169"/>
    </source>
</evidence>
<organism evidence="1 2">
    <name type="scientific">Flavobacterium zubiriense</name>
    <dbReference type="NCBI Taxonomy" id="3138075"/>
    <lineage>
        <taxon>Bacteria</taxon>
        <taxon>Pseudomonadati</taxon>
        <taxon>Bacteroidota</taxon>
        <taxon>Flavobacteriia</taxon>
        <taxon>Flavobacteriales</taxon>
        <taxon>Flavobacteriaceae</taxon>
        <taxon>Flavobacterium</taxon>
    </lineage>
</organism>
<gene>
    <name evidence="1" type="ORF">AAGV28_06965</name>
</gene>
<dbReference type="EMBL" id="JBCFQL010000006">
    <property type="protein sequence ID" value="MFA9191108.1"/>
    <property type="molecule type" value="Genomic_DNA"/>
</dbReference>
<name>A0ABV4TAP6_9FLAO</name>
<comment type="caution">
    <text evidence="1">The sequence shown here is derived from an EMBL/GenBank/DDBJ whole genome shotgun (WGS) entry which is preliminary data.</text>
</comment>
<protein>
    <submittedName>
        <fullName evidence="1">Uncharacterized protein</fullName>
    </submittedName>
</protein>
<dbReference type="RefSeq" id="WP_373406101.1">
    <property type="nucleotide sequence ID" value="NZ_JBCFQL010000006.1"/>
</dbReference>
<keyword evidence="2" id="KW-1185">Reference proteome</keyword>
<sequence>MKLLEVRAALRTASKTDLFAGDVHNMRAKQWIKENTTVFYLDWETNVLSGPFIVTEGNNFQDLYKRMAFGKCGVITPIPNVITDEFLFELVLREASIDDLKDTPRHIKLNRIYYIYADQKLTGPFFTDNSTTSLFLENLVAKKQIFVPNERQHFRKKEYQKTA</sequence>
<evidence type="ECO:0000313" key="1">
    <source>
        <dbReference type="EMBL" id="MFA9191108.1"/>
    </source>
</evidence>
<reference evidence="1 2" key="1">
    <citation type="submission" date="2024-04" db="EMBL/GenBank/DDBJ databases">
        <title>New Clade of Flavobacterium.</title>
        <authorList>
            <person name="Matos L."/>
            <person name="Proenca D.N."/>
            <person name="Fransisco R.M."/>
            <person name="Chung A.P."/>
            <person name="Maccario L."/>
            <person name="Sorensen S.J."/>
            <person name="Morais P.V."/>
        </authorList>
    </citation>
    <scope>NUCLEOTIDE SEQUENCE [LARGE SCALE GENOMIC DNA]</scope>
    <source>
        <strain evidence="1 2">FZUC8N2.13</strain>
    </source>
</reference>
<dbReference type="Proteomes" id="UP001574169">
    <property type="component" value="Unassembled WGS sequence"/>
</dbReference>
<proteinExistence type="predicted"/>